<reference evidence="6 7" key="1">
    <citation type="journal article" date="2018" name="Nat. Biotechnol.">
        <title>A standardized bacterial taxonomy based on genome phylogeny substantially revises the tree of life.</title>
        <authorList>
            <person name="Parks D.H."/>
            <person name="Chuvochina M."/>
            <person name="Waite D.W."/>
            <person name="Rinke C."/>
            <person name="Skarshewski A."/>
            <person name="Chaumeil P.A."/>
            <person name="Hugenholtz P."/>
        </authorList>
    </citation>
    <scope>NUCLEOTIDE SEQUENCE [LARGE SCALE GENOMIC DNA]</scope>
    <source>
        <strain evidence="6">UBA9375</strain>
    </source>
</reference>
<feature type="signal peptide" evidence="4">
    <location>
        <begin position="1"/>
        <end position="20"/>
    </location>
</feature>
<feature type="chain" id="PRO_5017540425" description="exo-alpha-sialidase" evidence="4">
    <location>
        <begin position="21"/>
        <end position="384"/>
    </location>
</feature>
<comment type="catalytic activity">
    <reaction evidence="1">
        <text>Hydrolysis of alpha-(2-&gt;3)-, alpha-(2-&gt;6)-, alpha-(2-&gt;8)- glycosidic linkages of terminal sialic acid residues in oligosaccharides, glycoproteins, glycolipids, colominic acid and synthetic substrates.</text>
        <dbReference type="EC" id="3.2.1.18"/>
    </reaction>
</comment>
<dbReference type="InterPro" id="IPR011040">
    <property type="entry name" value="Sialidase"/>
</dbReference>
<dbReference type="InterPro" id="IPR036278">
    <property type="entry name" value="Sialidase_sf"/>
</dbReference>
<dbReference type="GO" id="GO:0009313">
    <property type="term" value="P:oligosaccharide catabolic process"/>
    <property type="evidence" value="ECO:0007669"/>
    <property type="project" value="TreeGrafter"/>
</dbReference>
<dbReference type="GO" id="GO:0006689">
    <property type="term" value="P:ganglioside catabolic process"/>
    <property type="evidence" value="ECO:0007669"/>
    <property type="project" value="TreeGrafter"/>
</dbReference>
<dbReference type="GO" id="GO:0016020">
    <property type="term" value="C:membrane"/>
    <property type="evidence" value="ECO:0007669"/>
    <property type="project" value="TreeGrafter"/>
</dbReference>
<accession>A0A3D3REK6</accession>
<feature type="domain" description="Sialidase" evidence="5">
    <location>
        <begin position="77"/>
        <end position="326"/>
    </location>
</feature>
<evidence type="ECO:0000313" key="6">
    <source>
        <dbReference type="EMBL" id="HCO27245.1"/>
    </source>
</evidence>
<dbReference type="Gene3D" id="2.120.10.10">
    <property type="match status" value="2"/>
</dbReference>
<dbReference type="SUPFAM" id="SSF50939">
    <property type="entry name" value="Sialidases"/>
    <property type="match status" value="1"/>
</dbReference>
<name>A0A3D3REK6_9PLAN</name>
<evidence type="ECO:0000256" key="3">
    <source>
        <dbReference type="ARBA" id="ARBA00012733"/>
    </source>
</evidence>
<protein>
    <recommendedName>
        <fullName evidence="3">exo-alpha-sialidase</fullName>
        <ecNumber evidence="3">3.2.1.18</ecNumber>
    </recommendedName>
</protein>
<dbReference type="GO" id="GO:0004308">
    <property type="term" value="F:exo-alpha-sialidase activity"/>
    <property type="evidence" value="ECO:0007669"/>
    <property type="project" value="UniProtKB-EC"/>
</dbReference>
<comment type="caution">
    <text evidence="6">The sequence shown here is derived from an EMBL/GenBank/DDBJ whole genome shotgun (WGS) entry which is preliminary data.</text>
</comment>
<dbReference type="Proteomes" id="UP000263642">
    <property type="component" value="Unassembled WGS sequence"/>
</dbReference>
<dbReference type="GO" id="GO:0005737">
    <property type="term" value="C:cytoplasm"/>
    <property type="evidence" value="ECO:0007669"/>
    <property type="project" value="TreeGrafter"/>
</dbReference>
<sequence length="384" mass="42544">MRLMLLTFITATVMSVSVWSDNPEEPLKVLRCGPVNDQILDGLTPGGLVQTKSGDLITTFVDRGDAAAGSKSYLVRSQDQGKTWGRPFRIIEPASPREGLHTPIVQLPDGTLMLMINRISHVDSRRESVFNIRESRIELQISQDNGTSFQSIGFFTTPPQSLTAAMGALYQLQNGDLIIPAYCTPGSPRKHPGYQYGSGFFRSVDGGKHWGPLEVVFADPPTKDEVKQGFNEGAFVVREDGTLIAYARVDVHQGDEYKMNYLWMCQSQDQGITWTKPVETQIAGIYPSIKKLPSGQFVMLCGLRDSRVCRRTTSLFTSKDGINWKYRGHPYYSRTNGIPHNPATGGGQAMISMGDDTVYVVFYACDPKLPGYHKTYVDGGLLKL</sequence>
<comment type="similarity">
    <text evidence="2">Belongs to the glycosyl hydrolase 33 family.</text>
</comment>
<dbReference type="PANTHER" id="PTHR10628">
    <property type="entry name" value="SIALIDASE"/>
    <property type="match status" value="1"/>
</dbReference>
<dbReference type="EC" id="3.2.1.18" evidence="3"/>
<organism evidence="6 7">
    <name type="scientific">Gimesia maris</name>
    <dbReference type="NCBI Taxonomy" id="122"/>
    <lineage>
        <taxon>Bacteria</taxon>
        <taxon>Pseudomonadati</taxon>
        <taxon>Planctomycetota</taxon>
        <taxon>Planctomycetia</taxon>
        <taxon>Planctomycetales</taxon>
        <taxon>Planctomycetaceae</taxon>
        <taxon>Gimesia</taxon>
    </lineage>
</organism>
<evidence type="ECO:0000256" key="2">
    <source>
        <dbReference type="ARBA" id="ARBA00009348"/>
    </source>
</evidence>
<dbReference type="AlphaFoldDB" id="A0A3D3REK6"/>
<evidence type="ECO:0000313" key="7">
    <source>
        <dbReference type="Proteomes" id="UP000263642"/>
    </source>
</evidence>
<keyword evidence="4" id="KW-0732">Signal</keyword>
<dbReference type="Pfam" id="PF13088">
    <property type="entry name" value="BNR_2"/>
    <property type="match status" value="1"/>
</dbReference>
<dbReference type="CDD" id="cd15482">
    <property type="entry name" value="Sialidase_non-viral"/>
    <property type="match status" value="1"/>
</dbReference>
<dbReference type="PANTHER" id="PTHR10628:SF30">
    <property type="entry name" value="EXO-ALPHA-SIALIDASE"/>
    <property type="match status" value="1"/>
</dbReference>
<dbReference type="InterPro" id="IPR026856">
    <property type="entry name" value="Sialidase_fam"/>
</dbReference>
<proteinExistence type="inferred from homology"/>
<evidence type="ECO:0000259" key="5">
    <source>
        <dbReference type="Pfam" id="PF13088"/>
    </source>
</evidence>
<gene>
    <name evidence="6" type="ORF">DIT97_31145</name>
</gene>
<dbReference type="EMBL" id="DQAY01000193">
    <property type="protein sequence ID" value="HCO27245.1"/>
    <property type="molecule type" value="Genomic_DNA"/>
</dbReference>
<evidence type="ECO:0000256" key="4">
    <source>
        <dbReference type="SAM" id="SignalP"/>
    </source>
</evidence>
<evidence type="ECO:0000256" key="1">
    <source>
        <dbReference type="ARBA" id="ARBA00000427"/>
    </source>
</evidence>